<dbReference type="InterPro" id="IPR002789">
    <property type="entry name" value="HerA_central"/>
</dbReference>
<accession>A0A919W0S2</accession>
<comment type="caution">
    <text evidence="2">The sequence shown here is derived from an EMBL/GenBank/DDBJ whole genome shotgun (WGS) entry which is preliminary data.</text>
</comment>
<reference evidence="2 3" key="1">
    <citation type="submission" date="2021-03" db="EMBL/GenBank/DDBJ databases">
        <title>Whole genome shotgun sequence of Actinoplanes toevensis NBRC 105298.</title>
        <authorList>
            <person name="Komaki H."/>
            <person name="Tamura T."/>
        </authorList>
    </citation>
    <scope>NUCLEOTIDE SEQUENCE [LARGE SCALE GENOMIC DNA]</scope>
    <source>
        <strain evidence="2 3">NBRC 105298</strain>
    </source>
</reference>
<dbReference type="SUPFAM" id="SSF52540">
    <property type="entry name" value="P-loop containing nucleoside triphosphate hydrolases"/>
    <property type="match status" value="2"/>
</dbReference>
<dbReference type="InterPro" id="IPR008571">
    <property type="entry name" value="HerA-like"/>
</dbReference>
<evidence type="ECO:0000313" key="3">
    <source>
        <dbReference type="Proteomes" id="UP000677082"/>
    </source>
</evidence>
<dbReference type="Proteomes" id="UP000677082">
    <property type="component" value="Unassembled WGS sequence"/>
</dbReference>
<protein>
    <submittedName>
        <fullName evidence="2">ATPase</fullName>
    </submittedName>
</protein>
<sequence length="1044" mass="112665">MRDEERRALAALRFNWAPTPDDVWQPSPFHVEGLHRNVVQTVLDGVREAARSTESSPIGVAILGQRGTGKTHLLGAVREKVQAEGGYFFLVSLLETKAFWQSTALSVLDGLARRSADGGTQLTTFLRRIGDLVKAPRTVRRAIAGETELTRPAVDAFVDLIRKHHRQVGMECQDTARALALYAAEESRVSYIGYHFLCSNDEEEPGDRAAWGMRRGKRSAQEVVRDISRLLALTGPTLIAVDQIDLLIAQSAKASDPRHGQENDWQQALLLEQIAGGLMALRETTRRSLSVVTCLPKTWNDIATEATDTVPDRFHKAEPLRRLPTAAIARELVERRFASLFDDDFTPPYPTWPIRPAAFAQAVDFTPRELLKIIDNHVRACLASGTVAELTHLGPASTGPTDAAAVPARPPADDQLRDMDALFAKLVGDADPGPALDHGREDTEVPVLLAAGLTAWIAEQGAAGEAFSIDPQAGGKPALHARLRRSLGSDDADDVRGEDEEHWAFRAIGAAHHIAVLNRIKNAVTTAGLTKGITKRRLFLLRNVETNPWSKGTRTQEVIRDFGDADGETLPFTDDDIRRLMALSRLIADYGAEQLLGWFRERRPTASIGLLRHALRAATAPPPSAAEPPESRGVPLGLALDGSGPVTIDLEALRRHTAIFAGSGSGKTVLIRRLVEECALRGVSAIVLDPNNDLARLGDAWPDPPGAWTGDDPDRAAEYLRTTEVVVWTPNRESGRPLSFQPIPDFAGILDDPDAFTAGIDAAVAALAPHAKADGKTDKAVLGRAVLREAMLSFARSGGNDLRGFVNLLNALPEGVSLLDDATKLATSMAQLLKAAMVNDPMFGGNGAPVDPGELLTPAAGYRARVSVISFVGLPDDQQRQNFVNQVQIALFAWIKRNPAGDRPLGGLFVMDEAQTLAPSGAMTACTHSTLALASQARKYGLGLVFATQAPKALHNRIPGNAATQMFGLLNSPTQIAAAQEMARAKGSGIDDVGRLRTGQFYTTVEGGPFVKLQAPLCLTHHPRSPLSTEEVLERAVREGDSRV</sequence>
<dbReference type="InterPro" id="IPR003593">
    <property type="entry name" value="AAA+_ATPase"/>
</dbReference>
<dbReference type="InterPro" id="IPR027417">
    <property type="entry name" value="P-loop_NTPase"/>
</dbReference>
<evidence type="ECO:0000259" key="1">
    <source>
        <dbReference type="SMART" id="SM00382"/>
    </source>
</evidence>
<dbReference type="PANTHER" id="PTHR42957:SF2">
    <property type="entry name" value="HELICASE HERA CENTRAL DOMAIN-CONTAINING PROTEIN"/>
    <property type="match status" value="1"/>
</dbReference>
<dbReference type="AlphaFoldDB" id="A0A919W0S2"/>
<organism evidence="2 3">
    <name type="scientific">Paractinoplanes toevensis</name>
    <dbReference type="NCBI Taxonomy" id="571911"/>
    <lineage>
        <taxon>Bacteria</taxon>
        <taxon>Bacillati</taxon>
        <taxon>Actinomycetota</taxon>
        <taxon>Actinomycetes</taxon>
        <taxon>Micromonosporales</taxon>
        <taxon>Micromonosporaceae</taxon>
        <taxon>Paractinoplanes</taxon>
    </lineage>
</organism>
<keyword evidence="3" id="KW-1185">Reference proteome</keyword>
<dbReference type="RefSeq" id="WP_213005532.1">
    <property type="nucleotide sequence ID" value="NZ_BOQN01000016.1"/>
</dbReference>
<feature type="domain" description="AAA+ ATPase" evidence="1">
    <location>
        <begin position="56"/>
        <end position="295"/>
    </location>
</feature>
<proteinExistence type="predicted"/>
<dbReference type="PANTHER" id="PTHR42957">
    <property type="entry name" value="HELICASE MJ1565-RELATED"/>
    <property type="match status" value="1"/>
</dbReference>
<feature type="domain" description="AAA+ ATPase" evidence="1">
    <location>
        <begin position="653"/>
        <end position="973"/>
    </location>
</feature>
<dbReference type="Gene3D" id="3.40.50.300">
    <property type="entry name" value="P-loop containing nucleotide triphosphate hydrolases"/>
    <property type="match status" value="2"/>
</dbReference>
<dbReference type="Pfam" id="PF01935">
    <property type="entry name" value="DUF87"/>
    <property type="match status" value="1"/>
</dbReference>
<name>A0A919W0S2_9ACTN</name>
<evidence type="ECO:0000313" key="2">
    <source>
        <dbReference type="EMBL" id="GIM89569.1"/>
    </source>
</evidence>
<dbReference type="EMBL" id="BOQN01000016">
    <property type="protein sequence ID" value="GIM89569.1"/>
    <property type="molecule type" value="Genomic_DNA"/>
</dbReference>
<gene>
    <name evidence="2" type="ORF">Ato02nite_013620</name>
</gene>
<dbReference type="CDD" id="cd01127">
    <property type="entry name" value="TrwB_TraG_TraD_VirD4"/>
    <property type="match status" value="1"/>
</dbReference>
<dbReference type="SMART" id="SM00382">
    <property type="entry name" value="AAA"/>
    <property type="match status" value="2"/>
</dbReference>